<organism evidence="3 4">
    <name type="scientific">Microtetraspora glauca</name>
    <dbReference type="NCBI Taxonomy" id="1996"/>
    <lineage>
        <taxon>Bacteria</taxon>
        <taxon>Bacillati</taxon>
        <taxon>Actinomycetota</taxon>
        <taxon>Actinomycetes</taxon>
        <taxon>Streptosporangiales</taxon>
        <taxon>Streptosporangiaceae</taxon>
        <taxon>Microtetraspora</taxon>
    </lineage>
</organism>
<evidence type="ECO:0000313" key="4">
    <source>
        <dbReference type="Proteomes" id="UP001551675"/>
    </source>
</evidence>
<feature type="compositionally biased region" description="Basic and acidic residues" evidence="1">
    <location>
        <begin position="13"/>
        <end position="28"/>
    </location>
</feature>
<accession>A0ABV3GER1</accession>
<dbReference type="EMBL" id="JBFALK010000006">
    <property type="protein sequence ID" value="MEV0969807.1"/>
    <property type="molecule type" value="Genomic_DNA"/>
</dbReference>
<dbReference type="SMART" id="SM00849">
    <property type="entry name" value="Lactamase_B"/>
    <property type="match status" value="1"/>
</dbReference>
<dbReference type="InterPro" id="IPR001279">
    <property type="entry name" value="Metallo-B-lactamas"/>
</dbReference>
<feature type="domain" description="Metallo-beta-lactamase" evidence="2">
    <location>
        <begin position="56"/>
        <end position="225"/>
    </location>
</feature>
<sequence length="274" mass="29470">MTGNNDGYPETRPVPKDVPAHRSDESRPEVLLGPRRVAPDVVLIPCVDQAGAGFRHTNSMVITGREPVIVDTGAPIHRDRWLQDVFSVVEPEDVRWIFISHGDADHVGNLLTTLDLCPAATLVTGTETALRLRHSFEPPPGRTRWIADGGSFDAGDRTLTAVRPPLYDASGTYGLYDDRSGVYWAADCFGALVPSITADAEDLPLTRYLESVRAFGSGMSPWHAWLDPRKFGPSVDVVAALDITAITTAHGPTVTGSRIPQVIDAVRALAGSGA</sequence>
<proteinExistence type="predicted"/>
<name>A0ABV3GER1_MICGL</name>
<dbReference type="PANTHER" id="PTHR43717">
    <property type="entry name" value="ANAEROBIC NITRIC OXIDE REDUCTASE FLAVORUBREDOXIN"/>
    <property type="match status" value="1"/>
</dbReference>
<dbReference type="Gene3D" id="3.60.15.10">
    <property type="entry name" value="Ribonuclease Z/Hydroxyacylglutathione hydrolase-like"/>
    <property type="match status" value="1"/>
</dbReference>
<evidence type="ECO:0000256" key="1">
    <source>
        <dbReference type="SAM" id="MobiDB-lite"/>
    </source>
</evidence>
<feature type="region of interest" description="Disordered" evidence="1">
    <location>
        <begin position="1"/>
        <end position="31"/>
    </location>
</feature>
<dbReference type="InterPro" id="IPR045761">
    <property type="entry name" value="ODP_dom"/>
</dbReference>
<keyword evidence="4" id="KW-1185">Reference proteome</keyword>
<dbReference type="InterPro" id="IPR036866">
    <property type="entry name" value="RibonucZ/Hydroxyglut_hydro"/>
</dbReference>
<evidence type="ECO:0000313" key="3">
    <source>
        <dbReference type="EMBL" id="MEV0969807.1"/>
    </source>
</evidence>
<dbReference type="SUPFAM" id="SSF56281">
    <property type="entry name" value="Metallo-hydrolase/oxidoreductase"/>
    <property type="match status" value="1"/>
</dbReference>
<dbReference type="RefSeq" id="WP_358132810.1">
    <property type="nucleotide sequence ID" value="NZ_JBFALK010000006.1"/>
</dbReference>
<comment type="caution">
    <text evidence="3">The sequence shown here is derived from an EMBL/GenBank/DDBJ whole genome shotgun (WGS) entry which is preliminary data.</text>
</comment>
<dbReference type="Proteomes" id="UP001551675">
    <property type="component" value="Unassembled WGS sequence"/>
</dbReference>
<protein>
    <submittedName>
        <fullName evidence="3">MBL fold metallo-hydrolase</fullName>
    </submittedName>
</protein>
<evidence type="ECO:0000259" key="2">
    <source>
        <dbReference type="SMART" id="SM00849"/>
    </source>
</evidence>
<reference evidence="3 4" key="1">
    <citation type="submission" date="2024-06" db="EMBL/GenBank/DDBJ databases">
        <title>The Natural Products Discovery Center: Release of the First 8490 Sequenced Strains for Exploring Actinobacteria Biosynthetic Diversity.</title>
        <authorList>
            <person name="Kalkreuter E."/>
            <person name="Kautsar S.A."/>
            <person name="Yang D."/>
            <person name="Bader C.D."/>
            <person name="Teijaro C.N."/>
            <person name="Fluegel L."/>
            <person name="Davis C.M."/>
            <person name="Simpson J.R."/>
            <person name="Lauterbach L."/>
            <person name="Steele A.D."/>
            <person name="Gui C."/>
            <person name="Meng S."/>
            <person name="Li G."/>
            <person name="Viehrig K."/>
            <person name="Ye F."/>
            <person name="Su P."/>
            <person name="Kiefer A.F."/>
            <person name="Nichols A."/>
            <person name="Cepeda A.J."/>
            <person name="Yan W."/>
            <person name="Fan B."/>
            <person name="Jiang Y."/>
            <person name="Adhikari A."/>
            <person name="Zheng C.-J."/>
            <person name="Schuster L."/>
            <person name="Cowan T.M."/>
            <person name="Smanski M.J."/>
            <person name="Chevrette M.G."/>
            <person name="De Carvalho L.P.S."/>
            <person name="Shen B."/>
        </authorList>
    </citation>
    <scope>NUCLEOTIDE SEQUENCE [LARGE SCALE GENOMIC DNA]</scope>
    <source>
        <strain evidence="3 4">NPDC050100</strain>
    </source>
</reference>
<dbReference type="PANTHER" id="PTHR43717:SF1">
    <property type="entry name" value="ANAEROBIC NITRIC OXIDE REDUCTASE FLAVORUBREDOXIN"/>
    <property type="match status" value="1"/>
</dbReference>
<dbReference type="Pfam" id="PF19583">
    <property type="entry name" value="ODP"/>
    <property type="match status" value="1"/>
</dbReference>
<gene>
    <name evidence="3" type="ORF">AB0I59_14310</name>
</gene>